<evidence type="ECO:0000313" key="4">
    <source>
        <dbReference type="Proteomes" id="UP000763641"/>
    </source>
</evidence>
<comment type="caution">
    <text evidence="3">The sequence shown here is derived from an EMBL/GenBank/DDBJ whole genome shotgun (WGS) entry which is preliminary data.</text>
</comment>
<sequence length="613" mass="68357">MAEAATAKAGRVPPLRTISDHGIIGDLETAALVARDGTIDYLCWPSLDSPSIFADLLSPDAGGAFTIRPNLTSARNLQLYVPDTNLLLTRWMAESGAAEVLDLMPHPDARAHPDREARCLIRRVAVTRGTVDFTIRCAPRFDYAREVPEMTEEAGGIRFAGRDLTLRLFASVPLTCEPGAVEARITLSAGETAWFALGEEALLCPDDAGIAAEIVATTDAWRGWAGHSTYRGRWREEVLRSALALKLLTSRRHGSIAAAATFSLPEATGAGRNWDYRASWIRDASFTVYAFMRLGFYDEAEHFRKWVGQRMMAADADNPIRIMYAIDGSEALDESELDHFAGYAGSRPVRIGNAAHAQSQLDIFGELMDSTYLSNKYGAAISHEGWEHVRGIVDYVMHNWDRPDAGIWEMRSEPRHFLHSRVMCWVAMDRAIRLAKKRSLPAPIVEWAECRDAIVADVWANFRHPEHGYFVQERGGTELDAALLMMPLMRFVSSTDPVWLKTLDAIEEHLCDDGLVYRYRNTDGLEGGEGAFTTCTFWYAECLARAGRLDDAQMILAKGLSYANTLGLFAEELDERGLQLGNFPQALTHLAFISAAFFIDRRIDKNYQPNWQP</sequence>
<gene>
    <name evidence="3" type="ORF">ILT43_18405</name>
</gene>
<dbReference type="InterPro" id="IPR008928">
    <property type="entry name" value="6-hairpin_glycosidase_sf"/>
</dbReference>
<dbReference type="Pfam" id="PF19291">
    <property type="entry name" value="TREH_N"/>
    <property type="match status" value="1"/>
</dbReference>
<organism evidence="3 4">
    <name type="scientific">Sphingomonas longa</name>
    <dbReference type="NCBI Taxonomy" id="2778730"/>
    <lineage>
        <taxon>Bacteria</taxon>
        <taxon>Pseudomonadati</taxon>
        <taxon>Pseudomonadota</taxon>
        <taxon>Alphaproteobacteria</taxon>
        <taxon>Sphingomonadales</taxon>
        <taxon>Sphingomonadaceae</taxon>
        <taxon>Sphingomonas</taxon>
    </lineage>
</organism>
<dbReference type="Gene3D" id="1.50.10.10">
    <property type="match status" value="1"/>
</dbReference>
<dbReference type="InterPro" id="IPR045582">
    <property type="entry name" value="Trehalase-like_N"/>
</dbReference>
<dbReference type="RefSeq" id="WP_204200453.1">
    <property type="nucleotide sequence ID" value="NZ_JAFEMC010000007.1"/>
</dbReference>
<dbReference type="SUPFAM" id="SSF48208">
    <property type="entry name" value="Six-hairpin glycosidases"/>
    <property type="match status" value="1"/>
</dbReference>
<feature type="domain" description="Trehalase-like N-terminal" evidence="2">
    <location>
        <begin position="18"/>
        <end position="170"/>
    </location>
</feature>
<evidence type="ECO:0000313" key="3">
    <source>
        <dbReference type="EMBL" id="MBM6578358.1"/>
    </source>
</evidence>
<feature type="domain" description="GH15-like" evidence="1">
    <location>
        <begin position="235"/>
        <end position="596"/>
    </location>
</feature>
<dbReference type="InterPro" id="IPR012341">
    <property type="entry name" value="6hp_glycosidase-like_sf"/>
</dbReference>
<protein>
    <submittedName>
        <fullName evidence="3">Glycoside hydrolase family 15 protein</fullName>
    </submittedName>
</protein>
<dbReference type="PANTHER" id="PTHR31616">
    <property type="entry name" value="TREHALASE"/>
    <property type="match status" value="1"/>
</dbReference>
<name>A0ABS2DCW8_9SPHN</name>
<dbReference type="Proteomes" id="UP000763641">
    <property type="component" value="Unassembled WGS sequence"/>
</dbReference>
<reference evidence="3 4" key="1">
    <citation type="submission" date="2020-12" db="EMBL/GenBank/DDBJ databases">
        <title>Sphingomonas sp.</title>
        <authorList>
            <person name="Kim M.K."/>
        </authorList>
    </citation>
    <scope>NUCLEOTIDE SEQUENCE [LARGE SCALE GENOMIC DNA]</scope>
    <source>
        <strain evidence="3 4">BT552</strain>
    </source>
</reference>
<evidence type="ECO:0000259" key="1">
    <source>
        <dbReference type="Pfam" id="PF00723"/>
    </source>
</evidence>
<dbReference type="InterPro" id="IPR011613">
    <property type="entry name" value="GH15-like"/>
</dbReference>
<dbReference type="EMBL" id="JAFEMC010000007">
    <property type="protein sequence ID" value="MBM6578358.1"/>
    <property type="molecule type" value="Genomic_DNA"/>
</dbReference>
<keyword evidence="4" id="KW-1185">Reference proteome</keyword>
<proteinExistence type="predicted"/>
<accession>A0ABS2DCW8</accession>
<dbReference type="Pfam" id="PF00723">
    <property type="entry name" value="Glyco_hydro_15"/>
    <property type="match status" value="1"/>
</dbReference>
<dbReference type="PANTHER" id="PTHR31616:SF0">
    <property type="entry name" value="GLUCAN 1,4-ALPHA-GLUCOSIDASE"/>
    <property type="match status" value="1"/>
</dbReference>
<evidence type="ECO:0000259" key="2">
    <source>
        <dbReference type="Pfam" id="PF19291"/>
    </source>
</evidence>
<dbReference type="GO" id="GO:0016787">
    <property type="term" value="F:hydrolase activity"/>
    <property type="evidence" value="ECO:0007669"/>
    <property type="project" value="UniProtKB-KW"/>
</dbReference>
<keyword evidence="3" id="KW-0378">Hydrolase</keyword>